<sequence length="167" mass="19012">MSSFSSRGFSELNVNNKVVDRQGWELKSQNGITMNMNIRHNNNKFSIRNVELSDVAKLMGGPLPAENESYETDSKQHTLKLSEPYTTSISKSTRKHKPNSKSNIQTKPKSLRKTKSLRKPKSLRKTKSIRKTKSVRKPKSIRKTKPSSKSVQFIGVNDSSQRTNTIY</sequence>
<proteinExistence type="predicted"/>
<dbReference type="AlphaFoldDB" id="A0A6C0JGE6"/>
<evidence type="ECO:0000313" key="2">
    <source>
        <dbReference type="EMBL" id="QHU02838.1"/>
    </source>
</evidence>
<feature type="region of interest" description="Disordered" evidence="1">
    <location>
        <begin position="61"/>
        <end position="167"/>
    </location>
</feature>
<organism evidence="2">
    <name type="scientific">viral metagenome</name>
    <dbReference type="NCBI Taxonomy" id="1070528"/>
    <lineage>
        <taxon>unclassified sequences</taxon>
        <taxon>metagenomes</taxon>
        <taxon>organismal metagenomes</taxon>
    </lineage>
</organism>
<feature type="compositionally biased region" description="Polar residues" evidence="1">
    <location>
        <begin position="147"/>
        <end position="167"/>
    </location>
</feature>
<evidence type="ECO:0000256" key="1">
    <source>
        <dbReference type="SAM" id="MobiDB-lite"/>
    </source>
</evidence>
<protein>
    <submittedName>
        <fullName evidence="2">Uncharacterized protein</fullName>
    </submittedName>
</protein>
<name>A0A6C0JGE6_9ZZZZ</name>
<accession>A0A6C0JGE6</accession>
<dbReference type="EMBL" id="MN740364">
    <property type="protein sequence ID" value="QHU02838.1"/>
    <property type="molecule type" value="Genomic_DNA"/>
</dbReference>
<reference evidence="2" key="1">
    <citation type="journal article" date="2020" name="Nature">
        <title>Giant virus diversity and host interactions through global metagenomics.</title>
        <authorList>
            <person name="Schulz F."/>
            <person name="Roux S."/>
            <person name="Paez-Espino D."/>
            <person name="Jungbluth S."/>
            <person name="Walsh D.A."/>
            <person name="Denef V.J."/>
            <person name="McMahon K.D."/>
            <person name="Konstantinidis K.T."/>
            <person name="Eloe-Fadrosh E.A."/>
            <person name="Kyrpides N.C."/>
            <person name="Woyke T."/>
        </authorList>
    </citation>
    <scope>NUCLEOTIDE SEQUENCE</scope>
    <source>
        <strain evidence="2">GVMAG-M-3300025880-76</strain>
    </source>
</reference>
<feature type="compositionally biased region" description="Basic residues" evidence="1">
    <location>
        <begin position="109"/>
        <end position="146"/>
    </location>
</feature>